<evidence type="ECO:0000256" key="1">
    <source>
        <dbReference type="SAM" id="MobiDB-lite"/>
    </source>
</evidence>
<gene>
    <name evidence="2" type="ORF">OFLC_LOCUS12154</name>
</gene>
<reference evidence="4" key="1">
    <citation type="submission" date="2016-06" db="UniProtKB">
        <authorList>
            <consortium name="WormBaseParasite"/>
        </authorList>
    </citation>
    <scope>IDENTIFICATION</scope>
</reference>
<reference evidence="2 3" key="2">
    <citation type="submission" date="2018-11" db="EMBL/GenBank/DDBJ databases">
        <authorList>
            <consortium name="Pathogen Informatics"/>
        </authorList>
    </citation>
    <scope>NUCLEOTIDE SEQUENCE [LARGE SCALE GENOMIC DNA]</scope>
</reference>
<feature type="region of interest" description="Disordered" evidence="1">
    <location>
        <begin position="6"/>
        <end position="29"/>
    </location>
</feature>
<organism evidence="4">
    <name type="scientific">Onchocerca flexuosa</name>
    <dbReference type="NCBI Taxonomy" id="387005"/>
    <lineage>
        <taxon>Eukaryota</taxon>
        <taxon>Metazoa</taxon>
        <taxon>Ecdysozoa</taxon>
        <taxon>Nematoda</taxon>
        <taxon>Chromadorea</taxon>
        <taxon>Rhabditida</taxon>
        <taxon>Spirurina</taxon>
        <taxon>Spiruromorpha</taxon>
        <taxon>Filarioidea</taxon>
        <taxon>Onchocercidae</taxon>
        <taxon>Onchocerca</taxon>
    </lineage>
</organism>
<feature type="compositionally biased region" description="Polar residues" evidence="1">
    <location>
        <begin position="7"/>
        <end position="16"/>
    </location>
</feature>
<evidence type="ECO:0000313" key="2">
    <source>
        <dbReference type="EMBL" id="VDO82355.1"/>
    </source>
</evidence>
<accession>A0A183HXE5</accession>
<dbReference type="AlphaFoldDB" id="A0A183HXE5"/>
<protein>
    <submittedName>
        <fullName evidence="4">AC4</fullName>
    </submittedName>
</protein>
<dbReference type="WBParaSite" id="OFLC_0001215701-mRNA-1">
    <property type="protein sequence ID" value="OFLC_0001215701-mRNA-1"/>
    <property type="gene ID" value="OFLC_0001215701"/>
</dbReference>
<evidence type="ECO:0000313" key="3">
    <source>
        <dbReference type="Proteomes" id="UP000267606"/>
    </source>
</evidence>
<proteinExistence type="predicted"/>
<keyword evidence="3" id="KW-1185">Reference proteome</keyword>
<dbReference type="EMBL" id="UZAJ01018505">
    <property type="protein sequence ID" value="VDO82355.1"/>
    <property type="molecule type" value="Genomic_DNA"/>
</dbReference>
<evidence type="ECO:0000313" key="4">
    <source>
        <dbReference type="WBParaSite" id="OFLC_0001215701-mRNA-1"/>
    </source>
</evidence>
<name>A0A183HXE5_9BILA</name>
<sequence length="80" mass="9240">MICCHVSRTTNRSTQDVSDDYKNRNVPPSNIMEQSISQHLYPMMDDGIRANLIQPEMIRSSSPLNKYSVFMFSISNIRID</sequence>
<dbReference type="Proteomes" id="UP000267606">
    <property type="component" value="Unassembled WGS sequence"/>
</dbReference>